<gene>
    <name evidence="1" type="ORF">GV64_11930</name>
</gene>
<dbReference type="eggNOG" id="ENOG5032ZEA">
    <property type="taxonomic scope" value="Bacteria"/>
</dbReference>
<organism evidence="1 2">
    <name type="scientific">Endozoicomonas elysicola</name>
    <dbReference type="NCBI Taxonomy" id="305900"/>
    <lineage>
        <taxon>Bacteria</taxon>
        <taxon>Pseudomonadati</taxon>
        <taxon>Pseudomonadota</taxon>
        <taxon>Gammaproteobacteria</taxon>
        <taxon>Oceanospirillales</taxon>
        <taxon>Endozoicomonadaceae</taxon>
        <taxon>Endozoicomonas</taxon>
    </lineage>
</organism>
<evidence type="ECO:0000313" key="2">
    <source>
        <dbReference type="Proteomes" id="UP000027997"/>
    </source>
</evidence>
<dbReference type="RefSeq" id="WP_020582944.1">
    <property type="nucleotide sequence ID" value="NZ_JOJP01000001.1"/>
</dbReference>
<sequence length="133" mass="15155">MKGHLTVFSLIAMFITTLFIQPVQASGWELLGEKQVSRRTEADTIFVGAREGLFRKIQFKVRGADVDFKRAIIHYRNGQTREIAMKGLVRKNNSTRQIDLPGKTRAIEKVSFWYQTQGKGRAQATVLLWGKEA</sequence>
<dbReference type="Proteomes" id="UP000027997">
    <property type="component" value="Unassembled WGS sequence"/>
</dbReference>
<dbReference type="AlphaFoldDB" id="A0A081KB30"/>
<comment type="caution">
    <text evidence="1">The sequence shown here is derived from an EMBL/GenBank/DDBJ whole genome shotgun (WGS) entry which is preliminary data.</text>
</comment>
<reference evidence="1 2" key="1">
    <citation type="submission" date="2014-06" db="EMBL/GenBank/DDBJ databases">
        <title>Whole Genome Sequences of Three Symbiotic Endozoicomonas Bacteria.</title>
        <authorList>
            <person name="Neave M.J."/>
            <person name="Apprill A."/>
            <person name="Voolstra C.R."/>
        </authorList>
    </citation>
    <scope>NUCLEOTIDE SEQUENCE [LARGE SCALE GENOMIC DNA]</scope>
    <source>
        <strain evidence="1 2">DSM 22380</strain>
    </source>
</reference>
<dbReference type="STRING" id="305900.GV64_11930"/>
<accession>A0A081KB30</accession>
<dbReference type="EMBL" id="JOJP01000001">
    <property type="protein sequence ID" value="KEI71356.1"/>
    <property type="molecule type" value="Genomic_DNA"/>
</dbReference>
<protein>
    <recommendedName>
        <fullName evidence="3">DUF2541 domain-containing protein</fullName>
    </recommendedName>
</protein>
<keyword evidence="2" id="KW-1185">Reference proteome</keyword>
<proteinExistence type="predicted"/>
<evidence type="ECO:0000313" key="1">
    <source>
        <dbReference type="EMBL" id="KEI71356.1"/>
    </source>
</evidence>
<evidence type="ECO:0008006" key="3">
    <source>
        <dbReference type="Google" id="ProtNLM"/>
    </source>
</evidence>
<name>A0A081KB30_9GAMM</name>